<evidence type="ECO:0000256" key="4">
    <source>
        <dbReference type="ARBA" id="ARBA00022692"/>
    </source>
</evidence>
<dbReference type="InterPro" id="IPR041647">
    <property type="entry name" value="IRK_C"/>
</dbReference>
<keyword evidence="7 11" id="KW-1133">Transmembrane helix</keyword>
<accession>A0AA35V1Z1</accession>
<dbReference type="Gene3D" id="1.10.287.70">
    <property type="match status" value="1"/>
</dbReference>
<keyword evidence="10 13" id="KW-0407">Ion channel</keyword>
<evidence type="ECO:0000256" key="9">
    <source>
        <dbReference type="ARBA" id="ARBA00023136"/>
    </source>
</evidence>
<feature type="domain" description="Inward rectifier potassium channel C-terminal" evidence="12">
    <location>
        <begin position="173"/>
        <end position="326"/>
    </location>
</feature>
<organism evidence="13 14">
    <name type="scientific">Brytella acorum</name>
    <dbReference type="NCBI Taxonomy" id="2959299"/>
    <lineage>
        <taxon>Bacteria</taxon>
        <taxon>Pseudomonadati</taxon>
        <taxon>Pseudomonadota</taxon>
        <taxon>Alphaproteobacteria</taxon>
        <taxon>Acetobacterales</taxon>
        <taxon>Acetobacteraceae</taxon>
        <taxon>Brytella</taxon>
    </lineage>
</organism>
<evidence type="ECO:0000256" key="11">
    <source>
        <dbReference type="SAM" id="Phobius"/>
    </source>
</evidence>
<keyword evidence="14" id="KW-1185">Reference proteome</keyword>
<dbReference type="SUPFAM" id="SSF81296">
    <property type="entry name" value="E set domains"/>
    <property type="match status" value="1"/>
</dbReference>
<proteinExistence type="predicted"/>
<dbReference type="AlphaFoldDB" id="A0AA35V1Z1"/>
<dbReference type="GO" id="GO:0034702">
    <property type="term" value="C:monoatomic ion channel complex"/>
    <property type="evidence" value="ECO:0007669"/>
    <property type="project" value="UniProtKB-KW"/>
</dbReference>
<evidence type="ECO:0000313" key="14">
    <source>
        <dbReference type="Proteomes" id="UP001176960"/>
    </source>
</evidence>
<evidence type="ECO:0000259" key="12">
    <source>
        <dbReference type="Pfam" id="PF17655"/>
    </source>
</evidence>
<evidence type="ECO:0000256" key="7">
    <source>
        <dbReference type="ARBA" id="ARBA00022989"/>
    </source>
</evidence>
<keyword evidence="5" id="KW-0851">Voltage-gated channel</keyword>
<evidence type="ECO:0000256" key="1">
    <source>
        <dbReference type="ARBA" id="ARBA00004141"/>
    </source>
</evidence>
<evidence type="ECO:0000256" key="6">
    <source>
        <dbReference type="ARBA" id="ARBA00022958"/>
    </source>
</evidence>
<dbReference type="EMBL" id="CATKSH010000011">
    <property type="protein sequence ID" value="CAI9121170.1"/>
    <property type="molecule type" value="Genomic_DNA"/>
</dbReference>
<keyword evidence="4 11" id="KW-0812">Transmembrane</keyword>
<feature type="transmembrane region" description="Helical" evidence="11">
    <location>
        <begin position="77"/>
        <end position="102"/>
    </location>
</feature>
<comment type="subcellular location">
    <subcellularLocation>
        <location evidence="1">Membrane</location>
        <topology evidence="1">Multi-pass membrane protein</topology>
    </subcellularLocation>
</comment>
<dbReference type="PANTHER" id="PTHR11767">
    <property type="entry name" value="INWARD RECTIFIER POTASSIUM CHANNEL"/>
    <property type="match status" value="1"/>
</dbReference>
<keyword evidence="2" id="KW-0813">Transport</keyword>
<feature type="transmembrane region" description="Helical" evidence="11">
    <location>
        <begin position="139"/>
        <end position="164"/>
    </location>
</feature>
<dbReference type="Pfam" id="PF17655">
    <property type="entry name" value="IRK_C"/>
    <property type="match status" value="1"/>
</dbReference>
<keyword evidence="8" id="KW-0406">Ion transport</keyword>
<dbReference type="InterPro" id="IPR016449">
    <property type="entry name" value="K_chnl_inward-rec_Kir"/>
</dbReference>
<feature type="transmembrane region" description="Helical" evidence="11">
    <location>
        <begin position="114"/>
        <end position="133"/>
    </location>
</feature>
<dbReference type="Proteomes" id="UP001176960">
    <property type="component" value="Unassembled WGS sequence"/>
</dbReference>
<gene>
    <name evidence="13" type="ORF">LMG32879_002016</name>
</gene>
<sequence>MDEQKNRFRLRRFGRRQITEDLSEARRATLLKKRAVDAEKRFKAHILQEKEAEKVQRIGLADSIWTDIYHHLLTMGWAVFLVWSVVIYIGINLFFALLYLGLGAHVTGARPGHINDLFFFSVQTFSTVGYGVMAPVGGAANTICLIEVYMGIMVNALVTGAVFARFARPRARVLFSSKAVISCEHGTPALCIRIANCRRSALLSVDVELSLSRLVMGENGHPVRRFEPMQLQQSHIPLLRFAFVLGHVIDASSPLSEHEPGLPSDDEAEVMVTVTGIDEATGQSMLARASYRFEHVDHGHRFVDIVDVREGGKLSVDFRRFHDTEEEVLWKDEDGQAG</sequence>
<dbReference type="SUPFAM" id="SSF81324">
    <property type="entry name" value="Voltage-gated potassium channels"/>
    <property type="match status" value="1"/>
</dbReference>
<dbReference type="GO" id="GO:0005242">
    <property type="term" value="F:inward rectifier potassium channel activity"/>
    <property type="evidence" value="ECO:0007669"/>
    <property type="project" value="InterPro"/>
</dbReference>
<dbReference type="GO" id="GO:1990573">
    <property type="term" value="P:potassium ion import across plasma membrane"/>
    <property type="evidence" value="ECO:0007669"/>
    <property type="project" value="TreeGrafter"/>
</dbReference>
<evidence type="ECO:0000256" key="5">
    <source>
        <dbReference type="ARBA" id="ARBA00022882"/>
    </source>
</evidence>
<keyword evidence="6" id="KW-0630">Potassium</keyword>
<evidence type="ECO:0000256" key="3">
    <source>
        <dbReference type="ARBA" id="ARBA00022538"/>
    </source>
</evidence>
<evidence type="ECO:0000256" key="2">
    <source>
        <dbReference type="ARBA" id="ARBA00022448"/>
    </source>
</evidence>
<evidence type="ECO:0000313" key="13">
    <source>
        <dbReference type="EMBL" id="CAI9121170.1"/>
    </source>
</evidence>
<dbReference type="GO" id="GO:0005886">
    <property type="term" value="C:plasma membrane"/>
    <property type="evidence" value="ECO:0007669"/>
    <property type="project" value="TreeGrafter"/>
</dbReference>
<keyword evidence="3" id="KW-0633">Potassium transport</keyword>
<dbReference type="InterPro" id="IPR013518">
    <property type="entry name" value="K_chnl_inward-rec_Kir_cyto"/>
</dbReference>
<dbReference type="PRINTS" id="PR01320">
    <property type="entry name" value="KIRCHANNEL"/>
</dbReference>
<dbReference type="GO" id="GO:0034765">
    <property type="term" value="P:regulation of monoatomic ion transmembrane transport"/>
    <property type="evidence" value="ECO:0007669"/>
    <property type="project" value="TreeGrafter"/>
</dbReference>
<keyword evidence="9 11" id="KW-0472">Membrane</keyword>
<dbReference type="InterPro" id="IPR014756">
    <property type="entry name" value="Ig_E-set"/>
</dbReference>
<dbReference type="RefSeq" id="WP_289841430.1">
    <property type="nucleotide sequence ID" value="NZ_CATKSH010000011.1"/>
</dbReference>
<reference evidence="13" key="1">
    <citation type="submission" date="2023-03" db="EMBL/GenBank/DDBJ databases">
        <authorList>
            <person name="Cleenwerck I."/>
        </authorList>
    </citation>
    <scope>NUCLEOTIDE SEQUENCE</scope>
    <source>
        <strain evidence="13">LMG 32879</strain>
    </source>
</reference>
<evidence type="ECO:0000256" key="10">
    <source>
        <dbReference type="ARBA" id="ARBA00023303"/>
    </source>
</evidence>
<dbReference type="Gene3D" id="2.60.40.1400">
    <property type="entry name" value="G protein-activated inward rectifier potassium channel 1"/>
    <property type="match status" value="1"/>
</dbReference>
<protein>
    <submittedName>
        <fullName evidence="13">ATP-sensitive potassium channel protein</fullName>
    </submittedName>
</protein>
<comment type="caution">
    <text evidence="13">The sequence shown here is derived from an EMBL/GenBank/DDBJ whole genome shotgun (WGS) entry which is preliminary data.</text>
</comment>
<name>A0AA35V1Z1_9PROT</name>
<evidence type="ECO:0000256" key="8">
    <source>
        <dbReference type="ARBA" id="ARBA00023065"/>
    </source>
</evidence>
<dbReference type="PANTHER" id="PTHR11767:SF102">
    <property type="entry name" value="INWARDLY RECTIFYING POTASSIUM CHANNEL 1, ISOFORM F"/>
    <property type="match status" value="1"/>
</dbReference>